<dbReference type="AlphaFoldDB" id="A0A068RJJ2"/>
<evidence type="ECO:0000256" key="5">
    <source>
        <dbReference type="PROSITE-ProRule" id="PRU00322"/>
    </source>
</evidence>
<dbReference type="PANTHER" id="PTHR23111:SF40">
    <property type="entry name" value="RNA-BINDING PROTEIN INVOLVED IN HETEROCHROMATIN ASSEMBLY-RELATED"/>
    <property type="match status" value="1"/>
</dbReference>
<dbReference type="InterPro" id="IPR035979">
    <property type="entry name" value="RBD_domain_sf"/>
</dbReference>
<evidence type="ECO:0000256" key="3">
    <source>
        <dbReference type="ARBA" id="ARBA00022833"/>
    </source>
</evidence>
<evidence type="ECO:0000256" key="2">
    <source>
        <dbReference type="ARBA" id="ARBA00022771"/>
    </source>
</evidence>
<dbReference type="VEuPathDB" id="FungiDB:LCOR_01612.1"/>
<dbReference type="CDD" id="cd06133">
    <property type="entry name" value="ERI-1_3'hExo_like"/>
    <property type="match status" value="1"/>
</dbReference>
<sequence length="610" mass="68118">MDNLERKRKADAVDNELEARKLQITEDAVRQYTQITNDAAHHKSDDAGDQQAPVPVLDKVNTPASIIPFDRLIVLNVEATCDENPTNPAAVQVTKENAEIIELAYVVVDTTTMETTHQQHIFVRPERTPLTSFCTSITGITWKQLDSAGTFKDAIRELDEYIQQELVAKKLSFCFATHGGWILRMQLPREARDKNMELPAYLAYYQMFDLKQEVQRWQVYHQPEVSLRTTSLADLCETFHVDRVMDSNNASGLDACLTVVNVLRYLAAFHYQDILTRPIDFGADLQHFNQETSKVVRLAGLPYEVTQGELEAWFSSNGLRPAMTYMIQASEHNAKPSVSGFAMFHSHEDASRGLMLNGRCLGDRPIEVSPSSERVIEAAANILTQFPVQANSRRRVRPGDWNCPNCSFHNFASRRNCFKCNAENPNPPPTTHTVNATSTGGDWLCSCGFHNYASQPRCLKCGSEQRSSTGTTGSRIHVRPGDWFCPNPECSFQNFASRTSCYRCQTPNPNPQPQPQASYNYAETQFRVGDWICPSCSTHNFATRLVCLNCGTSRPHGSSASATPGTGSPNVKPGDWICRNDACGFHNFAKRTHCARCGNAADSSSIIIEQ</sequence>
<dbReference type="GO" id="GO:0000175">
    <property type="term" value="F:3'-5'-RNA exonuclease activity"/>
    <property type="evidence" value="ECO:0007669"/>
    <property type="project" value="InterPro"/>
</dbReference>
<dbReference type="Gene3D" id="3.30.420.10">
    <property type="entry name" value="Ribonuclease H-like superfamily/Ribonuclease H"/>
    <property type="match status" value="1"/>
</dbReference>
<evidence type="ECO:0000256" key="1">
    <source>
        <dbReference type="ARBA" id="ARBA00022723"/>
    </source>
</evidence>
<dbReference type="InterPro" id="IPR036397">
    <property type="entry name" value="RNaseH_sf"/>
</dbReference>
<dbReference type="STRING" id="1263082.A0A068RJJ2"/>
<dbReference type="GO" id="GO:0003729">
    <property type="term" value="F:mRNA binding"/>
    <property type="evidence" value="ECO:0007669"/>
    <property type="project" value="TreeGrafter"/>
</dbReference>
<keyword evidence="2 5" id="KW-0863">Zinc-finger</keyword>
<reference evidence="8" key="1">
    <citation type="submission" date="2013-08" db="EMBL/GenBank/DDBJ databases">
        <title>Gene expansion shapes genome architecture in the human pathogen Lichtheimia corymbifera: an evolutionary genomics analysis in the ancient terrestrial Mucorales (Mucoromycotina).</title>
        <authorList>
            <person name="Schwartze V.U."/>
            <person name="Winter S."/>
            <person name="Shelest E."/>
            <person name="Marcet-Houben M."/>
            <person name="Horn F."/>
            <person name="Wehner S."/>
            <person name="Hoffmann K."/>
            <person name="Riege K."/>
            <person name="Sammeth M."/>
            <person name="Nowrousian M."/>
            <person name="Valiante V."/>
            <person name="Linde J."/>
            <person name="Jacobsen I.D."/>
            <person name="Marz M."/>
            <person name="Brakhage A.A."/>
            <person name="Gabaldon T."/>
            <person name="Bocker S."/>
            <person name="Voigt K."/>
        </authorList>
    </citation>
    <scope>NUCLEOTIDE SEQUENCE [LARGE SCALE GENOMIC DNA]</scope>
    <source>
        <strain evidence="8">FSU 9682</strain>
    </source>
</reference>
<dbReference type="SUPFAM" id="SSF54928">
    <property type="entry name" value="RNA-binding domain, RBD"/>
    <property type="match status" value="1"/>
</dbReference>
<keyword evidence="1" id="KW-0479">Metal-binding</keyword>
<proteinExistence type="predicted"/>
<dbReference type="InterPro" id="IPR012337">
    <property type="entry name" value="RNaseH-like_sf"/>
</dbReference>
<evidence type="ECO:0000313" key="9">
    <source>
        <dbReference type="Proteomes" id="UP000027586"/>
    </source>
</evidence>
<dbReference type="InterPro" id="IPR036443">
    <property type="entry name" value="Znf_RanBP2_sf"/>
</dbReference>
<dbReference type="Proteomes" id="UP000027586">
    <property type="component" value="Unassembled WGS sequence"/>
</dbReference>
<protein>
    <submittedName>
        <fullName evidence="8">Rna binding protein</fullName>
    </submittedName>
</protein>
<name>A0A068RJJ2_9FUNG</name>
<evidence type="ECO:0000313" key="8">
    <source>
        <dbReference type="EMBL" id="CDH49885.1"/>
    </source>
</evidence>
<dbReference type="PROSITE" id="PS50199">
    <property type="entry name" value="ZF_RANBP2_2"/>
    <property type="match status" value="5"/>
</dbReference>
<dbReference type="InterPro" id="IPR000504">
    <property type="entry name" value="RRM_dom"/>
</dbReference>
<dbReference type="InterPro" id="IPR013520">
    <property type="entry name" value="Ribonucl_H"/>
</dbReference>
<dbReference type="Gene3D" id="3.30.70.330">
    <property type="match status" value="1"/>
</dbReference>
<dbReference type="SUPFAM" id="SSF90209">
    <property type="entry name" value="Ran binding protein zinc finger-like"/>
    <property type="match status" value="5"/>
</dbReference>
<dbReference type="SMART" id="SM00547">
    <property type="entry name" value="ZnF_RBZ"/>
    <property type="match status" value="5"/>
</dbReference>
<dbReference type="SMART" id="SM00479">
    <property type="entry name" value="EXOIII"/>
    <property type="match status" value="1"/>
</dbReference>
<accession>A0A068RJJ2</accession>
<organism evidence="8 9">
    <name type="scientific">Lichtheimia corymbifera JMRC:FSU:9682</name>
    <dbReference type="NCBI Taxonomy" id="1263082"/>
    <lineage>
        <taxon>Eukaryota</taxon>
        <taxon>Fungi</taxon>
        <taxon>Fungi incertae sedis</taxon>
        <taxon>Mucoromycota</taxon>
        <taxon>Mucoromycotina</taxon>
        <taxon>Mucoromycetes</taxon>
        <taxon>Mucorales</taxon>
        <taxon>Lichtheimiaceae</taxon>
        <taxon>Lichtheimia</taxon>
    </lineage>
</organism>
<dbReference type="SUPFAM" id="SSF53098">
    <property type="entry name" value="Ribonuclease H-like"/>
    <property type="match status" value="1"/>
</dbReference>
<dbReference type="OrthoDB" id="448399at2759"/>
<feature type="domain" description="RRM" evidence="6">
    <location>
        <begin position="294"/>
        <end position="373"/>
    </location>
</feature>
<dbReference type="Gene3D" id="4.10.1060.10">
    <property type="entry name" value="Zinc finger, RanBP2-type"/>
    <property type="match status" value="5"/>
</dbReference>
<feature type="domain" description="RanBP2-type" evidence="7">
    <location>
        <begin position="439"/>
        <end position="467"/>
    </location>
</feature>
<dbReference type="Pfam" id="PF00076">
    <property type="entry name" value="RRM_1"/>
    <property type="match status" value="1"/>
</dbReference>
<keyword evidence="3" id="KW-0862">Zinc</keyword>
<feature type="domain" description="RanBP2-type" evidence="7">
    <location>
        <begin position="479"/>
        <end position="510"/>
    </location>
</feature>
<keyword evidence="4" id="KW-0694">RNA-binding</keyword>
<dbReference type="PANTHER" id="PTHR23111">
    <property type="entry name" value="ZINC FINGER PROTEIN"/>
    <property type="match status" value="1"/>
</dbReference>
<dbReference type="InterPro" id="IPR047201">
    <property type="entry name" value="ERI-1_3'hExo-like"/>
</dbReference>
<dbReference type="InterPro" id="IPR001876">
    <property type="entry name" value="Znf_RanBP2"/>
</dbReference>
<keyword evidence="9" id="KW-1185">Reference proteome</keyword>
<comment type="caution">
    <text evidence="8">The sequence shown here is derived from an EMBL/GenBank/DDBJ whole genome shotgun (WGS) entry which is preliminary data.</text>
</comment>
<gene>
    <name evidence="8" type="ORF">LCOR_01612.1</name>
</gene>
<dbReference type="PROSITE" id="PS50102">
    <property type="entry name" value="RRM"/>
    <property type="match status" value="1"/>
</dbReference>
<feature type="domain" description="RanBP2-type" evidence="7">
    <location>
        <begin position="397"/>
        <end position="426"/>
    </location>
</feature>
<evidence type="ECO:0000259" key="6">
    <source>
        <dbReference type="PROSITE" id="PS50102"/>
    </source>
</evidence>
<evidence type="ECO:0000256" key="4">
    <source>
        <dbReference type="PROSITE-ProRule" id="PRU00176"/>
    </source>
</evidence>
<dbReference type="EMBL" id="CBTN010000004">
    <property type="protein sequence ID" value="CDH49885.1"/>
    <property type="molecule type" value="Genomic_DNA"/>
</dbReference>
<dbReference type="Pfam" id="PF00641">
    <property type="entry name" value="Zn_ribbon_RanBP"/>
    <property type="match status" value="5"/>
</dbReference>
<dbReference type="Pfam" id="PF00929">
    <property type="entry name" value="RNase_T"/>
    <property type="match status" value="1"/>
</dbReference>
<feature type="domain" description="RanBP2-type" evidence="7">
    <location>
        <begin position="572"/>
        <end position="603"/>
    </location>
</feature>
<dbReference type="PROSITE" id="PS01358">
    <property type="entry name" value="ZF_RANBP2_1"/>
    <property type="match status" value="4"/>
</dbReference>
<dbReference type="GO" id="GO:0008270">
    <property type="term" value="F:zinc ion binding"/>
    <property type="evidence" value="ECO:0007669"/>
    <property type="project" value="UniProtKB-KW"/>
</dbReference>
<dbReference type="InterPro" id="IPR012677">
    <property type="entry name" value="Nucleotide-bd_a/b_plait_sf"/>
</dbReference>
<evidence type="ECO:0000259" key="7">
    <source>
        <dbReference type="PROSITE" id="PS50199"/>
    </source>
</evidence>
<feature type="domain" description="RanBP2-type" evidence="7">
    <location>
        <begin position="527"/>
        <end position="556"/>
    </location>
</feature>